<dbReference type="InterPro" id="IPR018520">
    <property type="entry name" value="UPP_synth-like_CS"/>
</dbReference>
<dbReference type="Proteomes" id="UP000663760">
    <property type="component" value="Chromosome 6"/>
</dbReference>
<dbReference type="InterPro" id="IPR001441">
    <property type="entry name" value="UPP_synth-like"/>
</dbReference>
<evidence type="ECO:0000256" key="3">
    <source>
        <dbReference type="RuleBase" id="RU363018"/>
    </source>
</evidence>
<dbReference type="PANTHER" id="PTHR10291:SF0">
    <property type="entry name" value="DEHYDRODOLICHYL DIPHOSPHATE SYNTHASE 2"/>
    <property type="match status" value="1"/>
</dbReference>
<name>A0A7I8KJT1_SPIIN</name>
<dbReference type="FunFam" id="3.40.1180.10:FF:000001">
    <property type="entry name" value="(2E,6E)-farnesyl-diphosphate-specific ditrans,polycis-undecaprenyl-diphosphate synthase"/>
    <property type="match status" value="1"/>
</dbReference>
<gene>
    <name evidence="4" type="ORF">SI8410_06008724</name>
</gene>
<proteinExistence type="inferred from homology"/>
<dbReference type="PANTHER" id="PTHR10291">
    <property type="entry name" value="DEHYDRODOLICHYL DIPHOSPHATE SYNTHASE FAMILY MEMBER"/>
    <property type="match status" value="1"/>
</dbReference>
<keyword evidence="5" id="KW-1185">Reference proteome</keyword>
<evidence type="ECO:0000313" key="5">
    <source>
        <dbReference type="Proteomes" id="UP000663760"/>
    </source>
</evidence>
<evidence type="ECO:0000313" key="4">
    <source>
        <dbReference type="EMBL" id="CAA7398059.1"/>
    </source>
</evidence>
<dbReference type="SUPFAM" id="SSF64005">
    <property type="entry name" value="Undecaprenyl diphosphate synthase"/>
    <property type="match status" value="1"/>
</dbReference>
<dbReference type="EC" id="2.5.1.-" evidence="3"/>
<comment type="similarity">
    <text evidence="3">Belongs to the UPP synthase family.</text>
</comment>
<dbReference type="OrthoDB" id="4173905at2759"/>
<dbReference type="PROSITE" id="PS01066">
    <property type="entry name" value="UPP_SYNTHASE"/>
    <property type="match status" value="1"/>
</dbReference>
<dbReference type="InterPro" id="IPR036424">
    <property type="entry name" value="UPP_synth-like_sf"/>
</dbReference>
<sequence>MLTLLFPSPSCRPRLPLGGHTGGCSVVAPEGRWRPRRVAGREDQLDGSPPGFGGIPLPRLSGCRVPPSAAASSAGSSFVGAREEAYKRRLMEPPEAALVPFPPGLTPELMPRHVAFIMDGNSRWAKERGLPTSAGHEAGYRSLREIVRLSSYWGIKVLTVFAFSSENWLRPKTEVDFLMRLFEGVIRENLEDFKRQGIRLCIIGDATKLPPSLQKLAMEAAEVTRENAVIELLVAVSYSGRSDIVQACQKIAQRVKDGTLEPADITEAVIEEELVTNCIINSPYPDLLIRTSGELRLSNFLLWQSAYSELYFSKSLWPDFGEAEYVDALSSFQQRQRRFGLRT</sequence>
<protein>
    <recommendedName>
        <fullName evidence="3">Alkyl transferase</fullName>
        <ecNumber evidence="3">2.5.1.-</ecNumber>
    </recommendedName>
</protein>
<dbReference type="GO" id="GO:0045547">
    <property type="term" value="F:ditrans,polycis-polyprenyl diphosphate synthase [(2E,6E)-farnesyl diphosphate specific] activity"/>
    <property type="evidence" value="ECO:0007669"/>
    <property type="project" value="TreeGrafter"/>
</dbReference>
<evidence type="ECO:0000256" key="1">
    <source>
        <dbReference type="ARBA" id="ARBA00001946"/>
    </source>
</evidence>
<reference evidence="4" key="1">
    <citation type="submission" date="2020-02" db="EMBL/GenBank/DDBJ databases">
        <authorList>
            <person name="Scholz U."/>
            <person name="Mascher M."/>
            <person name="Fiebig A."/>
        </authorList>
    </citation>
    <scope>NUCLEOTIDE SEQUENCE</scope>
</reference>
<dbReference type="HAMAP" id="MF_01139">
    <property type="entry name" value="ISPT"/>
    <property type="match status" value="1"/>
</dbReference>
<dbReference type="AlphaFoldDB" id="A0A7I8KJT1"/>
<organism evidence="4 5">
    <name type="scientific">Spirodela intermedia</name>
    <name type="common">Intermediate duckweed</name>
    <dbReference type="NCBI Taxonomy" id="51605"/>
    <lineage>
        <taxon>Eukaryota</taxon>
        <taxon>Viridiplantae</taxon>
        <taxon>Streptophyta</taxon>
        <taxon>Embryophyta</taxon>
        <taxon>Tracheophyta</taxon>
        <taxon>Spermatophyta</taxon>
        <taxon>Magnoliopsida</taxon>
        <taxon>Liliopsida</taxon>
        <taxon>Araceae</taxon>
        <taxon>Lemnoideae</taxon>
        <taxon>Spirodela</taxon>
    </lineage>
</organism>
<comment type="cofactor">
    <cofactor evidence="1">
        <name>Mg(2+)</name>
        <dbReference type="ChEBI" id="CHEBI:18420"/>
    </cofactor>
</comment>
<dbReference type="NCBIfam" id="TIGR00055">
    <property type="entry name" value="uppS"/>
    <property type="match status" value="1"/>
</dbReference>
<dbReference type="CDD" id="cd00475">
    <property type="entry name" value="Cis_IPPS"/>
    <property type="match status" value="1"/>
</dbReference>
<dbReference type="Pfam" id="PF01255">
    <property type="entry name" value="Prenyltransf"/>
    <property type="match status" value="1"/>
</dbReference>
<dbReference type="GO" id="GO:0005737">
    <property type="term" value="C:cytoplasm"/>
    <property type="evidence" value="ECO:0007669"/>
    <property type="project" value="UniProtKB-ARBA"/>
</dbReference>
<accession>A0A7I8KJT1</accession>
<evidence type="ECO:0000256" key="2">
    <source>
        <dbReference type="ARBA" id="ARBA00022679"/>
    </source>
</evidence>
<dbReference type="Gene3D" id="3.40.1180.10">
    <property type="entry name" value="Decaprenyl diphosphate synthase-like"/>
    <property type="match status" value="1"/>
</dbReference>
<dbReference type="GO" id="GO:0016094">
    <property type="term" value="P:polyprenol biosynthetic process"/>
    <property type="evidence" value="ECO:0007669"/>
    <property type="project" value="TreeGrafter"/>
</dbReference>
<keyword evidence="2 3" id="KW-0808">Transferase</keyword>
<dbReference type="EMBL" id="LR746269">
    <property type="protein sequence ID" value="CAA7398059.1"/>
    <property type="molecule type" value="Genomic_DNA"/>
</dbReference>